<keyword evidence="8" id="KW-0804">Transcription</keyword>
<keyword evidence="5" id="KW-0862">Zinc</keyword>
<dbReference type="GO" id="GO:0000981">
    <property type="term" value="F:DNA-binding transcription factor activity, RNA polymerase II-specific"/>
    <property type="evidence" value="ECO:0007669"/>
    <property type="project" value="TreeGrafter"/>
</dbReference>
<comment type="subcellular location">
    <subcellularLocation>
        <location evidence="1">Nucleus</location>
    </subcellularLocation>
</comment>
<evidence type="ECO:0000256" key="8">
    <source>
        <dbReference type="ARBA" id="ARBA00023163"/>
    </source>
</evidence>
<reference evidence="13" key="1">
    <citation type="submission" date="2025-08" db="UniProtKB">
        <authorList>
            <consortium name="RefSeq"/>
        </authorList>
    </citation>
    <scope>IDENTIFICATION</scope>
</reference>
<keyword evidence="9" id="KW-0539">Nucleus</keyword>
<keyword evidence="6" id="KW-0805">Transcription regulation</keyword>
<evidence type="ECO:0000256" key="6">
    <source>
        <dbReference type="ARBA" id="ARBA00023015"/>
    </source>
</evidence>
<protein>
    <submittedName>
        <fullName evidence="13">Zinc finger and BTB domain-containing protein 3-like</fullName>
    </submittedName>
</protein>
<evidence type="ECO:0000256" key="4">
    <source>
        <dbReference type="ARBA" id="ARBA00022771"/>
    </source>
</evidence>
<dbReference type="InterPro" id="IPR000210">
    <property type="entry name" value="BTB/POZ_dom"/>
</dbReference>
<dbReference type="PROSITE" id="PS50097">
    <property type="entry name" value="BTB"/>
    <property type="match status" value="1"/>
</dbReference>
<feature type="domain" description="BTB" evidence="11">
    <location>
        <begin position="80"/>
        <end position="149"/>
    </location>
</feature>
<dbReference type="KEGG" id="char:122132436"/>
<evidence type="ECO:0000256" key="2">
    <source>
        <dbReference type="ARBA" id="ARBA00022723"/>
    </source>
</evidence>
<feature type="region of interest" description="Disordered" evidence="10">
    <location>
        <begin position="1"/>
        <end position="55"/>
    </location>
</feature>
<evidence type="ECO:0000256" key="1">
    <source>
        <dbReference type="ARBA" id="ARBA00004123"/>
    </source>
</evidence>
<keyword evidence="4" id="KW-0863">Zinc-finger</keyword>
<evidence type="ECO:0000256" key="9">
    <source>
        <dbReference type="ARBA" id="ARBA00023242"/>
    </source>
</evidence>
<dbReference type="AlphaFoldDB" id="A0A8M1KGT6"/>
<dbReference type="PANTHER" id="PTHR46105">
    <property type="entry name" value="AGAP004733-PA"/>
    <property type="match status" value="1"/>
</dbReference>
<keyword evidence="3" id="KW-0677">Repeat</keyword>
<name>A0A8M1KGT6_CLUHA</name>
<proteinExistence type="predicted"/>
<dbReference type="InterPro" id="IPR050457">
    <property type="entry name" value="ZnFinger_BTB_dom_contain"/>
</dbReference>
<organism evidence="12 13">
    <name type="scientific">Clupea harengus</name>
    <name type="common">Atlantic herring</name>
    <dbReference type="NCBI Taxonomy" id="7950"/>
    <lineage>
        <taxon>Eukaryota</taxon>
        <taxon>Metazoa</taxon>
        <taxon>Chordata</taxon>
        <taxon>Craniata</taxon>
        <taxon>Vertebrata</taxon>
        <taxon>Euteleostomi</taxon>
        <taxon>Actinopterygii</taxon>
        <taxon>Neopterygii</taxon>
        <taxon>Teleostei</taxon>
        <taxon>Clupei</taxon>
        <taxon>Clupeiformes</taxon>
        <taxon>Clupeoidei</taxon>
        <taxon>Clupeidae</taxon>
        <taxon>Clupea</taxon>
    </lineage>
</organism>
<gene>
    <name evidence="13" type="primary">LOC122132436</name>
</gene>
<keyword evidence="7" id="KW-0238">DNA-binding</keyword>
<dbReference type="RefSeq" id="XP_042563107.1">
    <property type="nucleotide sequence ID" value="XM_042707173.1"/>
</dbReference>
<dbReference type="Pfam" id="PF00651">
    <property type="entry name" value="BTB"/>
    <property type="match status" value="1"/>
</dbReference>
<dbReference type="GeneID" id="122132436"/>
<accession>A0A8M1KGT6</accession>
<keyword evidence="12" id="KW-1185">Reference proteome</keyword>
<dbReference type="GO" id="GO:0005634">
    <property type="term" value="C:nucleus"/>
    <property type="evidence" value="ECO:0007669"/>
    <property type="project" value="UniProtKB-SubCell"/>
</dbReference>
<dbReference type="GO" id="GO:0000978">
    <property type="term" value="F:RNA polymerase II cis-regulatory region sequence-specific DNA binding"/>
    <property type="evidence" value="ECO:0007669"/>
    <property type="project" value="TreeGrafter"/>
</dbReference>
<evidence type="ECO:0000313" key="12">
    <source>
        <dbReference type="Proteomes" id="UP000515152"/>
    </source>
</evidence>
<keyword evidence="2" id="KW-0479">Metal-binding</keyword>
<evidence type="ECO:0000259" key="11">
    <source>
        <dbReference type="PROSITE" id="PS50097"/>
    </source>
</evidence>
<dbReference type="OrthoDB" id="45365at2759"/>
<evidence type="ECO:0000256" key="5">
    <source>
        <dbReference type="ARBA" id="ARBA00022833"/>
    </source>
</evidence>
<sequence>MDKGRGARGEESTSSSRPSPKVIPRPPNPPASQPLSPGVSTVPPPPNPSSDSELHPYSLPSYCDLLFTALRGLQGEGLLTDCDLQLHGNPFRFHWVVLAAGSERVEAWLRAGKAGLNEALRQLSEGHVTAPGLGAVLDFAYAGEMVGTPPDTGALEDVMSACRYLGVPRLAQVCRGDGAPCVGPKEREQSLKVLRRLWVHRVGCDVLIQTENGERFSR</sequence>
<feature type="compositionally biased region" description="Basic and acidic residues" evidence="10">
    <location>
        <begin position="1"/>
        <end position="11"/>
    </location>
</feature>
<evidence type="ECO:0000256" key="3">
    <source>
        <dbReference type="ARBA" id="ARBA00022737"/>
    </source>
</evidence>
<dbReference type="PANTHER" id="PTHR46105:SF5">
    <property type="entry name" value="ZINC FINGER AND BTB DOMAIN-CONTAINING PROTEIN 44 ISOFORM X1"/>
    <property type="match status" value="1"/>
</dbReference>
<feature type="compositionally biased region" description="Pro residues" evidence="10">
    <location>
        <begin position="21"/>
        <end position="32"/>
    </location>
</feature>
<dbReference type="Proteomes" id="UP000515152">
    <property type="component" value="Unplaced"/>
</dbReference>
<evidence type="ECO:0000256" key="7">
    <source>
        <dbReference type="ARBA" id="ARBA00023125"/>
    </source>
</evidence>
<evidence type="ECO:0000256" key="10">
    <source>
        <dbReference type="SAM" id="MobiDB-lite"/>
    </source>
</evidence>
<dbReference type="GO" id="GO:0008270">
    <property type="term" value="F:zinc ion binding"/>
    <property type="evidence" value="ECO:0007669"/>
    <property type="project" value="UniProtKB-KW"/>
</dbReference>
<evidence type="ECO:0000313" key="13">
    <source>
        <dbReference type="RefSeq" id="XP_042563107.1"/>
    </source>
</evidence>